<comment type="caution">
    <text evidence="2">The sequence shown here is derived from an EMBL/GenBank/DDBJ whole genome shotgun (WGS) entry which is preliminary data.</text>
</comment>
<sequence length="214" mass="24486">MHLYSAGDPLILIIFVSMIAIDNKLISDEVIEEQFVCDLTKCKGGCCEDGDAGAPMEKWELEKLKTYYEVVKPYMTKEGIAEIEKQGLYLYDKEFGWVTPTIDGAICAYGYRDKQGIIKCSIEQAYNDGKLDWKKPLSCHLFPIKTKKSRRDPDIEYVNYEPREDLCKAACSLGKKLKVPVYVFLKDSLIRKYGEEFYEALAATAEHMKNSKED</sequence>
<evidence type="ECO:0000313" key="2">
    <source>
        <dbReference type="EMBL" id="TDO26640.1"/>
    </source>
</evidence>
<evidence type="ECO:0000313" key="3">
    <source>
        <dbReference type="Proteomes" id="UP000295741"/>
    </source>
</evidence>
<dbReference type="EMBL" id="SNWP01000011">
    <property type="protein sequence ID" value="TDO26640.1"/>
    <property type="molecule type" value="Genomic_DNA"/>
</dbReference>
<name>A0A4R6IVG9_9BACT</name>
<dbReference type="Proteomes" id="UP000295741">
    <property type="component" value="Unassembled WGS sequence"/>
</dbReference>
<proteinExistence type="inferred from homology"/>
<dbReference type="InterPro" id="IPR021458">
    <property type="entry name" value="Rv0495c"/>
</dbReference>
<protein>
    <submittedName>
        <fullName evidence="2">Uncharacterized protein DUF3109</fullName>
    </submittedName>
</protein>
<keyword evidence="3" id="KW-1185">Reference proteome</keyword>
<organism evidence="2 3">
    <name type="scientific">Sediminibacterium goheungense</name>
    <dbReference type="NCBI Taxonomy" id="1086393"/>
    <lineage>
        <taxon>Bacteria</taxon>
        <taxon>Pseudomonadati</taxon>
        <taxon>Bacteroidota</taxon>
        <taxon>Chitinophagia</taxon>
        <taxon>Chitinophagales</taxon>
        <taxon>Chitinophagaceae</taxon>
        <taxon>Sediminibacterium</taxon>
    </lineage>
</organism>
<accession>A0A4R6IVG9</accession>
<dbReference type="AlphaFoldDB" id="A0A4R6IVG9"/>
<reference evidence="2 3" key="1">
    <citation type="submission" date="2019-03" db="EMBL/GenBank/DDBJ databases">
        <title>Genomic Encyclopedia of Archaeal and Bacterial Type Strains, Phase II (KMG-II): from individual species to whole genera.</title>
        <authorList>
            <person name="Goeker M."/>
        </authorList>
    </citation>
    <scope>NUCLEOTIDE SEQUENCE [LARGE SCALE GENOMIC DNA]</scope>
    <source>
        <strain evidence="2 3">DSM 28323</strain>
    </source>
</reference>
<gene>
    <name evidence="2" type="ORF">BC659_1948</name>
</gene>
<comment type="similarity">
    <text evidence="1">Belongs to the Rv0495c family.</text>
</comment>
<dbReference type="Pfam" id="PF11307">
    <property type="entry name" value="DUF3109"/>
    <property type="match status" value="1"/>
</dbReference>
<evidence type="ECO:0000256" key="1">
    <source>
        <dbReference type="ARBA" id="ARBA00093770"/>
    </source>
</evidence>